<dbReference type="RefSeq" id="WP_307255428.1">
    <property type="nucleotide sequence ID" value="NZ_JAUSTO010000023.1"/>
</dbReference>
<proteinExistence type="predicted"/>
<evidence type="ECO:0008006" key="3">
    <source>
        <dbReference type="Google" id="ProtNLM"/>
    </source>
</evidence>
<dbReference type="Proteomes" id="UP001241537">
    <property type="component" value="Unassembled WGS sequence"/>
</dbReference>
<accession>A0AAE3VC12</accession>
<sequence length="186" mass="21712">MMVETARYLPAHIYNLAEYKVITRIYDKYLKIAWEDINKALKDCRDDTMSIEECEYWERILKIQLTSGDSLDDRIRRIKGYKMSNLPYVKQKLIDLLTVVCGSKDLFDLKVSPETSTIVCDIKLASVPMQGIINDLINRMSPATMGITVNVIYNRWKNFHRYKWSELGDVTYLQAKADPKYQKGII</sequence>
<evidence type="ECO:0000313" key="2">
    <source>
        <dbReference type="Proteomes" id="UP001241537"/>
    </source>
</evidence>
<reference evidence="1" key="1">
    <citation type="submission" date="2023-07" db="EMBL/GenBank/DDBJ databases">
        <title>Genomic Encyclopedia of Type Strains, Phase IV (KMG-IV): sequencing the most valuable type-strain genomes for metagenomic binning, comparative biology and taxonomic classification.</title>
        <authorList>
            <person name="Goeker M."/>
        </authorList>
    </citation>
    <scope>NUCLEOTIDE SEQUENCE</scope>
    <source>
        <strain evidence="1">DSM 19659</strain>
    </source>
</reference>
<dbReference type="AlphaFoldDB" id="A0AAE3VC12"/>
<organism evidence="1 2">
    <name type="scientific">Moryella indoligenes</name>
    <dbReference type="NCBI Taxonomy" id="371674"/>
    <lineage>
        <taxon>Bacteria</taxon>
        <taxon>Bacillati</taxon>
        <taxon>Bacillota</taxon>
        <taxon>Clostridia</taxon>
        <taxon>Lachnospirales</taxon>
        <taxon>Lachnospiraceae</taxon>
        <taxon>Moryella</taxon>
    </lineage>
</organism>
<protein>
    <recommendedName>
        <fullName evidence="3">DUF2313 domain-containing protein</fullName>
    </recommendedName>
</protein>
<evidence type="ECO:0000313" key="1">
    <source>
        <dbReference type="EMBL" id="MDQ0153524.1"/>
    </source>
</evidence>
<dbReference type="EMBL" id="JAUSTO010000023">
    <property type="protein sequence ID" value="MDQ0153524.1"/>
    <property type="molecule type" value="Genomic_DNA"/>
</dbReference>
<name>A0AAE3VC12_9FIRM</name>
<keyword evidence="2" id="KW-1185">Reference proteome</keyword>
<gene>
    <name evidence="1" type="ORF">J2S20_002245</name>
</gene>
<comment type="caution">
    <text evidence="1">The sequence shown here is derived from an EMBL/GenBank/DDBJ whole genome shotgun (WGS) entry which is preliminary data.</text>
</comment>